<proteinExistence type="predicted"/>
<evidence type="ECO:0000313" key="1">
    <source>
        <dbReference type="EMBL" id="PVZ68345.1"/>
    </source>
</evidence>
<evidence type="ECO:0000313" key="2">
    <source>
        <dbReference type="Proteomes" id="UP000244906"/>
    </source>
</evidence>
<reference evidence="1 2" key="1">
    <citation type="submission" date="2018-04" db="EMBL/GenBank/DDBJ databases">
        <title>Thalassorhabdus spongiae gen. nov., sp. nov., isolated from a marine sponge in South-West Iceland.</title>
        <authorList>
            <person name="Knobloch S."/>
            <person name="Daussin A."/>
            <person name="Johannsson R."/>
            <person name="Marteinsson V.T."/>
        </authorList>
    </citation>
    <scope>NUCLEOTIDE SEQUENCE [LARGE SCALE GENOMIC DNA]</scope>
    <source>
        <strain evidence="1 2">Hp12</strain>
    </source>
</reference>
<dbReference type="EMBL" id="QDDL01000005">
    <property type="protein sequence ID" value="PVZ68345.1"/>
    <property type="molecule type" value="Genomic_DNA"/>
</dbReference>
<protein>
    <submittedName>
        <fullName evidence="1">Uncharacterized protein</fullName>
    </submittedName>
</protein>
<gene>
    <name evidence="1" type="ORF">DC094_13755</name>
</gene>
<comment type="caution">
    <text evidence="1">The sequence shown here is derived from an EMBL/GenBank/DDBJ whole genome shotgun (WGS) entry which is preliminary data.</text>
</comment>
<dbReference type="RefSeq" id="WP_116687671.1">
    <property type="nucleotide sequence ID" value="NZ_CAWNYD010000005.1"/>
</dbReference>
<sequence>MADFVDNGFEDLGDCASSALHDVETIYADIGQVAASLLTIYGGVACNFIAARAIQENLSMPQKITTHYLNNCIIQASASLTKVKLKSVFNEKSLSHLLPKYTDIIQAFESHRLKRLFFSQGQYGKDPIYESNWDMSCHEMHSIILKIMVGGAVCFS</sequence>
<keyword evidence="2" id="KW-1185">Reference proteome</keyword>
<dbReference type="AlphaFoldDB" id="A0A2V1GZC6"/>
<organism evidence="1 2">
    <name type="scientific">Pelagibaculum spongiae</name>
    <dbReference type="NCBI Taxonomy" id="2080658"/>
    <lineage>
        <taxon>Bacteria</taxon>
        <taxon>Pseudomonadati</taxon>
        <taxon>Pseudomonadota</taxon>
        <taxon>Gammaproteobacteria</taxon>
        <taxon>Oceanospirillales</taxon>
        <taxon>Pelagibaculum</taxon>
    </lineage>
</organism>
<dbReference type="Proteomes" id="UP000244906">
    <property type="component" value="Unassembled WGS sequence"/>
</dbReference>
<accession>A0A2V1GZC6</accession>
<name>A0A2V1GZC6_9GAMM</name>